<reference evidence="3 4" key="1">
    <citation type="submission" date="2019-10" db="EMBL/GenBank/DDBJ databases">
        <title>Draft Genome Sequence of Cytophagaceae sp. SJW1-29.</title>
        <authorList>
            <person name="Choi A."/>
        </authorList>
    </citation>
    <scope>NUCLEOTIDE SEQUENCE [LARGE SCALE GENOMIC DNA]</scope>
    <source>
        <strain evidence="3 4">SJW1-29</strain>
    </source>
</reference>
<feature type="domain" description="DUF4174" evidence="2">
    <location>
        <begin position="28"/>
        <end position="135"/>
    </location>
</feature>
<comment type="caution">
    <text evidence="3">The sequence shown here is derived from an EMBL/GenBank/DDBJ whole genome shotgun (WGS) entry which is preliminary data.</text>
</comment>
<evidence type="ECO:0000259" key="2">
    <source>
        <dbReference type="Pfam" id="PF13778"/>
    </source>
</evidence>
<name>A0A7C9F2Y1_9BACT</name>
<dbReference type="RefSeq" id="WP_152758343.1">
    <property type="nucleotide sequence ID" value="NZ_WHLY01000002.1"/>
</dbReference>
<dbReference type="InterPro" id="IPR025232">
    <property type="entry name" value="DUF4174"/>
</dbReference>
<organism evidence="3 4">
    <name type="scientific">Salmonirosea aquatica</name>
    <dbReference type="NCBI Taxonomy" id="2654236"/>
    <lineage>
        <taxon>Bacteria</taxon>
        <taxon>Pseudomonadati</taxon>
        <taxon>Bacteroidota</taxon>
        <taxon>Cytophagia</taxon>
        <taxon>Cytophagales</taxon>
        <taxon>Spirosomataceae</taxon>
        <taxon>Salmonirosea</taxon>
    </lineage>
</organism>
<protein>
    <submittedName>
        <fullName evidence="3">DUF4174 domain-containing protein</fullName>
    </submittedName>
</protein>
<dbReference type="AlphaFoldDB" id="A0A7C9F2Y1"/>
<sequence length="143" mass="16353">MNSVILHLFLSSLLLATFFAEIPLREKLESLTWKNRVIVIYTPDASSKEFQQQKQILAAKPKELKERDLVVIECVGQTLDAEDKNYLARHFSHDLTKFGVWLVGKDGGTKLTETQPVTAEKFFSLIDSMPMRQAEMRRGTPKN</sequence>
<proteinExistence type="predicted"/>
<evidence type="ECO:0000313" key="3">
    <source>
        <dbReference type="EMBL" id="MPR33245.1"/>
    </source>
</evidence>
<accession>A0A7C9F2Y1</accession>
<dbReference type="Proteomes" id="UP000479293">
    <property type="component" value="Unassembled WGS sequence"/>
</dbReference>
<keyword evidence="1" id="KW-0732">Signal</keyword>
<dbReference type="Pfam" id="PF13778">
    <property type="entry name" value="DUF4174"/>
    <property type="match status" value="1"/>
</dbReference>
<keyword evidence="4" id="KW-1185">Reference proteome</keyword>
<gene>
    <name evidence="3" type="ORF">GBK04_07705</name>
</gene>
<dbReference type="EMBL" id="WHLY01000002">
    <property type="protein sequence ID" value="MPR33245.1"/>
    <property type="molecule type" value="Genomic_DNA"/>
</dbReference>
<evidence type="ECO:0000256" key="1">
    <source>
        <dbReference type="ARBA" id="ARBA00022729"/>
    </source>
</evidence>
<evidence type="ECO:0000313" key="4">
    <source>
        <dbReference type="Proteomes" id="UP000479293"/>
    </source>
</evidence>